<dbReference type="EMBL" id="MN988497">
    <property type="protein sequence ID" value="QIG68767.1"/>
    <property type="molecule type" value="Genomic_DNA"/>
</dbReference>
<sequence>MEEKSVFADKTAKHLDATLKQAYELLELATVLANKSTLINDIQSIQQSLYLLKVMHAEEFPRKVL</sequence>
<gene>
    <name evidence="1" type="ORF">EVB68_030</name>
</gene>
<evidence type="ECO:0000313" key="1">
    <source>
        <dbReference type="EMBL" id="QIG68767.1"/>
    </source>
</evidence>
<proteinExistence type="predicted"/>
<organism evidence="1 2">
    <name type="scientific">Rhizobium phage RHph_Y2_6</name>
    <dbReference type="NCBI Taxonomy" id="2509576"/>
    <lineage>
        <taxon>Viruses</taxon>
        <taxon>Duplodnaviria</taxon>
        <taxon>Heunggongvirae</taxon>
        <taxon>Uroviricota</taxon>
        <taxon>Caudoviricetes</taxon>
        <taxon>Schitoviridae</taxon>
        <taxon>Demetervirinae</taxon>
        <taxon>Acanvirus</taxon>
        <taxon>Acanvirus Y26</taxon>
    </lineage>
</organism>
<evidence type="ECO:0000313" key="2">
    <source>
        <dbReference type="Proteomes" id="UP000656384"/>
    </source>
</evidence>
<name>A0A7S5QZF1_9CAUD</name>
<dbReference type="Proteomes" id="UP000656384">
    <property type="component" value="Segment"/>
</dbReference>
<reference evidence="1" key="1">
    <citation type="submission" date="2020-01" db="EMBL/GenBank/DDBJ databases">
        <title>Patterns of diversity and host range of bacteriophage communities associated with bean-nodulatin bacteria.</title>
        <authorList>
            <person name="Vann Cauwenberghe J."/>
            <person name="Santamaria R.I."/>
            <person name="Bustos P."/>
            <person name="Juarez S."/>
            <person name="Gonzalez V."/>
        </authorList>
    </citation>
    <scope>NUCLEOTIDE SEQUENCE</scope>
</reference>
<keyword evidence="2" id="KW-1185">Reference proteome</keyword>
<protein>
    <submittedName>
        <fullName evidence="1">Uncharacterized protein</fullName>
    </submittedName>
</protein>
<accession>A0A7S5QZF1</accession>